<dbReference type="Gene3D" id="3.60.10.10">
    <property type="entry name" value="Endonuclease/exonuclease/phosphatase"/>
    <property type="match status" value="1"/>
</dbReference>
<dbReference type="Proteomes" id="UP000501602">
    <property type="component" value="Chromosome"/>
</dbReference>
<proteinExistence type="predicted"/>
<protein>
    <submittedName>
        <fullName evidence="2">Endonuclease/exonuclease/phosphatase family protein</fullName>
    </submittedName>
</protein>
<dbReference type="GO" id="GO:0004519">
    <property type="term" value="F:endonuclease activity"/>
    <property type="evidence" value="ECO:0007669"/>
    <property type="project" value="UniProtKB-KW"/>
</dbReference>
<sequence length="387" mass="43133">MSTVAILALIILSLSDPMTTIRVATFNVSMEATNYRRGRNATLNPQALTERLRRGNHPQIRNIAEIIQRNRPDVLLLNEFDFIEDESHGVSAFIRNYLQQSQTGAQPIDYPYYYVAPVNSGEPSPYDIDGDGKATGTGGDAFGFGFYPGHYGMALLSRFPIEIEQIRTFRHLLWHTMPNHQTITNADGTPFYADDTFTGLRLSSKSHWDVPIVVGGKRIHLLAAHPTPPVFDGKERRNSARNYDEIKLWADYLQPSHSQYIVDDTGTYGGIADNEPFVVVGDYNASADEGNSLVGAIEQLLHHPKINATYTPTSNGGKQHTPTLPHAKTHTAAWRARVDYVLPSILGFEIKGGGVFWPTKSDPLHRLVQSRQASSDHRLVWIDLALC</sequence>
<name>A0A6H1UIB2_9GAMM</name>
<keyword evidence="2" id="KW-0378">Hydrolase</keyword>
<dbReference type="InterPro" id="IPR036691">
    <property type="entry name" value="Endo/exonu/phosph_ase_sf"/>
</dbReference>
<dbReference type="AlphaFoldDB" id="A0A6H1UIB2"/>
<dbReference type="EMBL" id="CP051180">
    <property type="protein sequence ID" value="QIZ78847.1"/>
    <property type="molecule type" value="Genomic_DNA"/>
</dbReference>
<keyword evidence="3" id="KW-1185">Reference proteome</keyword>
<dbReference type="InterPro" id="IPR005135">
    <property type="entry name" value="Endo/exonuclease/phosphatase"/>
</dbReference>
<dbReference type="KEGG" id="fes:HER31_07730"/>
<keyword evidence="2" id="KW-0255">Endonuclease</keyword>
<gene>
    <name evidence="2" type="ORF">HER31_07730</name>
</gene>
<evidence type="ECO:0000259" key="1">
    <source>
        <dbReference type="Pfam" id="PF03372"/>
    </source>
</evidence>
<reference evidence="2 3" key="1">
    <citation type="submission" date="2020-04" db="EMBL/GenBank/DDBJ databases">
        <title>Ferrimonas sp. S7 isolated from sea water.</title>
        <authorList>
            <person name="Bae S.S."/>
            <person name="Baek K."/>
        </authorList>
    </citation>
    <scope>NUCLEOTIDE SEQUENCE [LARGE SCALE GENOMIC DNA]</scope>
    <source>
        <strain evidence="2 3">S7</strain>
    </source>
</reference>
<evidence type="ECO:0000313" key="2">
    <source>
        <dbReference type="EMBL" id="QIZ78847.1"/>
    </source>
</evidence>
<keyword evidence="2" id="KW-0540">Nuclease</keyword>
<dbReference type="GO" id="GO:0004527">
    <property type="term" value="F:exonuclease activity"/>
    <property type="evidence" value="ECO:0007669"/>
    <property type="project" value="UniProtKB-KW"/>
</dbReference>
<feature type="domain" description="Endonuclease/exonuclease/phosphatase" evidence="1">
    <location>
        <begin position="24"/>
        <end position="377"/>
    </location>
</feature>
<keyword evidence="2" id="KW-0269">Exonuclease</keyword>
<evidence type="ECO:0000313" key="3">
    <source>
        <dbReference type="Proteomes" id="UP000501602"/>
    </source>
</evidence>
<dbReference type="SUPFAM" id="SSF56219">
    <property type="entry name" value="DNase I-like"/>
    <property type="match status" value="1"/>
</dbReference>
<organism evidence="2 3">
    <name type="scientific">Ferrimonas lipolytica</name>
    <dbReference type="NCBI Taxonomy" id="2724191"/>
    <lineage>
        <taxon>Bacteria</taxon>
        <taxon>Pseudomonadati</taxon>
        <taxon>Pseudomonadota</taxon>
        <taxon>Gammaproteobacteria</taxon>
        <taxon>Alteromonadales</taxon>
        <taxon>Ferrimonadaceae</taxon>
        <taxon>Ferrimonas</taxon>
    </lineage>
</organism>
<accession>A0A6H1UIB2</accession>
<dbReference type="Pfam" id="PF03372">
    <property type="entry name" value="Exo_endo_phos"/>
    <property type="match status" value="1"/>
</dbReference>